<dbReference type="PANTHER" id="PTHR21043">
    <property type="entry name" value="IOJAP SUPERFAMILY ORTHOLOG"/>
    <property type="match status" value="1"/>
</dbReference>
<dbReference type="NCBIfam" id="TIGR00090">
    <property type="entry name" value="rsfS_iojap_ybeB"/>
    <property type="match status" value="1"/>
</dbReference>
<keyword evidence="2" id="KW-0810">Translation regulation</keyword>
<comment type="subcellular location">
    <subcellularLocation>
        <location evidence="2">Cytoplasm</location>
    </subcellularLocation>
</comment>
<dbReference type="HAMAP" id="MF_01477">
    <property type="entry name" value="Iojap_RsfS"/>
    <property type="match status" value="1"/>
</dbReference>
<evidence type="ECO:0000313" key="3">
    <source>
        <dbReference type="EMBL" id="TFC83964.1"/>
    </source>
</evidence>
<evidence type="ECO:0000313" key="4">
    <source>
        <dbReference type="Proteomes" id="UP000298433"/>
    </source>
</evidence>
<dbReference type="GO" id="GO:0042256">
    <property type="term" value="P:cytosolic ribosome assembly"/>
    <property type="evidence" value="ECO:0007669"/>
    <property type="project" value="UniProtKB-UniRule"/>
</dbReference>
<dbReference type="Gene3D" id="3.30.460.10">
    <property type="entry name" value="Beta Polymerase, domain 2"/>
    <property type="match status" value="1"/>
</dbReference>
<organism evidence="3 4">
    <name type="scientific">Cryobacterium cheniae</name>
    <dbReference type="NCBI Taxonomy" id="1259262"/>
    <lineage>
        <taxon>Bacteria</taxon>
        <taxon>Bacillati</taxon>
        <taxon>Actinomycetota</taxon>
        <taxon>Actinomycetes</taxon>
        <taxon>Micrococcales</taxon>
        <taxon>Microbacteriaceae</taxon>
        <taxon>Cryobacterium</taxon>
    </lineage>
</organism>
<dbReference type="RefSeq" id="WP_134368650.1">
    <property type="nucleotide sequence ID" value="NZ_SOGN01000008.1"/>
</dbReference>
<name>A0A4R8XX17_9MICO</name>
<dbReference type="EMBL" id="SOGN01000008">
    <property type="protein sequence ID" value="TFC83964.1"/>
    <property type="molecule type" value="Genomic_DNA"/>
</dbReference>
<dbReference type="AlphaFoldDB" id="A0A4R8XX17"/>
<dbReference type="SUPFAM" id="SSF81301">
    <property type="entry name" value="Nucleotidyltransferase"/>
    <property type="match status" value="1"/>
</dbReference>
<comment type="function">
    <text evidence="2">Functions as a ribosomal silencing factor. Interacts with ribosomal protein uL14 (rplN), blocking formation of intersubunit bridge B8. Prevents association of the 30S and 50S ribosomal subunits and the formation of functional ribosomes, thus repressing translation.</text>
</comment>
<dbReference type="OrthoDB" id="9793681at2"/>
<gene>
    <name evidence="2 3" type="primary">rsfS</name>
    <name evidence="3" type="ORF">E3T23_01550</name>
</gene>
<dbReference type="InterPro" id="IPR004394">
    <property type="entry name" value="Iojap/RsfS/C7orf30"/>
</dbReference>
<accession>A0A4R8XX17</accession>
<keyword evidence="2" id="KW-0963">Cytoplasm</keyword>
<dbReference type="GO" id="GO:0005737">
    <property type="term" value="C:cytoplasm"/>
    <property type="evidence" value="ECO:0007669"/>
    <property type="project" value="UniProtKB-SubCell"/>
</dbReference>
<dbReference type="GO" id="GO:0017148">
    <property type="term" value="P:negative regulation of translation"/>
    <property type="evidence" value="ECO:0007669"/>
    <property type="project" value="UniProtKB-UniRule"/>
</dbReference>
<reference evidence="3 4" key="1">
    <citation type="submission" date="2019-03" db="EMBL/GenBank/DDBJ databases">
        <title>Genomics of glacier-inhabiting Cryobacterium strains.</title>
        <authorList>
            <person name="Liu Q."/>
            <person name="Xin Y.-H."/>
        </authorList>
    </citation>
    <scope>NUCLEOTIDE SEQUENCE [LARGE SCALE GENOMIC DNA]</scope>
    <source>
        <strain evidence="3 4">TMT2-48-2</strain>
    </source>
</reference>
<comment type="caution">
    <text evidence="3">The sequence shown here is derived from an EMBL/GenBank/DDBJ whole genome shotgun (WGS) entry which is preliminary data.</text>
</comment>
<dbReference type="GO" id="GO:0090071">
    <property type="term" value="P:negative regulation of ribosome biogenesis"/>
    <property type="evidence" value="ECO:0007669"/>
    <property type="project" value="UniProtKB-UniRule"/>
</dbReference>
<dbReference type="PANTHER" id="PTHR21043:SF0">
    <property type="entry name" value="MITOCHONDRIAL ASSEMBLY OF RIBOSOMAL LARGE SUBUNIT PROTEIN 1"/>
    <property type="match status" value="1"/>
</dbReference>
<dbReference type="Pfam" id="PF02410">
    <property type="entry name" value="RsfS"/>
    <property type="match status" value="1"/>
</dbReference>
<dbReference type="InterPro" id="IPR043519">
    <property type="entry name" value="NT_sf"/>
</dbReference>
<protein>
    <recommendedName>
        <fullName evidence="2">Ribosomal silencing factor RsfS</fullName>
    </recommendedName>
</protein>
<sequence length="125" mass="13754">MTASAHALELLKVAAAAADSKAGEDLVAIDVSNPLPLTDIFLIVTGRSERNVVAIAGEIEDKMTEAGHKPLRREGRAEGRWVLVDFGDLVVHIFHEEERVYYSLERLWKDCPVVPIDLPAHEAAE</sequence>
<evidence type="ECO:0000256" key="2">
    <source>
        <dbReference type="HAMAP-Rule" id="MF_01477"/>
    </source>
</evidence>
<keyword evidence="2" id="KW-0678">Repressor</keyword>
<comment type="similarity">
    <text evidence="1 2">Belongs to the Iojap/RsfS family.</text>
</comment>
<dbReference type="GO" id="GO:0043023">
    <property type="term" value="F:ribosomal large subunit binding"/>
    <property type="evidence" value="ECO:0007669"/>
    <property type="project" value="TreeGrafter"/>
</dbReference>
<evidence type="ECO:0000256" key="1">
    <source>
        <dbReference type="ARBA" id="ARBA00010574"/>
    </source>
</evidence>
<keyword evidence="4" id="KW-1185">Reference proteome</keyword>
<dbReference type="Proteomes" id="UP000298433">
    <property type="component" value="Unassembled WGS sequence"/>
</dbReference>
<comment type="subunit">
    <text evidence="2">Interacts with ribosomal protein uL14 (rplN).</text>
</comment>
<proteinExistence type="inferred from homology"/>